<dbReference type="AlphaFoldDB" id="A0A833S324"/>
<reference evidence="2" key="1">
    <citation type="submission" date="2019-11" db="EMBL/GenBank/DDBJ databases">
        <title>The nuclear and mitochondrial genomes of Frieseomelitta varia - a highly eusocial stingless bee (Meliponini) with a permanently sterile worker caste.</title>
        <authorList>
            <person name="Freitas F.C.P."/>
            <person name="Lourenco A.P."/>
            <person name="Nunes F.M.F."/>
            <person name="Paschoal A.R."/>
            <person name="Abreu F.C.P."/>
            <person name="Barbin F.O."/>
            <person name="Bataglia L."/>
            <person name="Cardoso-Junior C.A.M."/>
            <person name="Cervoni M.S."/>
            <person name="Silva S.R."/>
            <person name="Dalarmi F."/>
            <person name="Del Lama M.A."/>
            <person name="Depintor T.S."/>
            <person name="Ferreira K.M."/>
            <person name="Goria P.S."/>
            <person name="Jaskot M.C."/>
            <person name="Lago D.C."/>
            <person name="Luna-Lucena D."/>
            <person name="Moda L.M."/>
            <person name="Nascimento L."/>
            <person name="Pedrino M."/>
            <person name="Rabico F.O."/>
            <person name="Sanches F.C."/>
            <person name="Santos D.E."/>
            <person name="Santos C.G."/>
            <person name="Vieira J."/>
            <person name="Lopes T.F."/>
            <person name="Barchuk A.R."/>
            <person name="Hartfelder K."/>
            <person name="Simoes Z.L.P."/>
            <person name="Bitondi M.M.G."/>
            <person name="Pinheiro D.G."/>
        </authorList>
    </citation>
    <scope>NUCLEOTIDE SEQUENCE</scope>
    <source>
        <strain evidence="2">USP_RPSP 00005682</strain>
        <tissue evidence="2">Whole individual</tissue>
    </source>
</reference>
<evidence type="ECO:0000313" key="2">
    <source>
        <dbReference type="EMBL" id="KAF3425871.1"/>
    </source>
</evidence>
<gene>
    <name evidence="2" type="ORF">E2986_09978</name>
</gene>
<accession>A0A833S324</accession>
<organism evidence="2 3">
    <name type="scientific">Frieseomelitta varia</name>
    <dbReference type="NCBI Taxonomy" id="561572"/>
    <lineage>
        <taxon>Eukaryota</taxon>
        <taxon>Metazoa</taxon>
        <taxon>Ecdysozoa</taxon>
        <taxon>Arthropoda</taxon>
        <taxon>Hexapoda</taxon>
        <taxon>Insecta</taxon>
        <taxon>Pterygota</taxon>
        <taxon>Neoptera</taxon>
        <taxon>Endopterygota</taxon>
        <taxon>Hymenoptera</taxon>
        <taxon>Apocrita</taxon>
        <taxon>Aculeata</taxon>
        <taxon>Apoidea</taxon>
        <taxon>Anthophila</taxon>
        <taxon>Apidae</taxon>
        <taxon>Frieseomelitta</taxon>
    </lineage>
</organism>
<name>A0A833S324_9HYME</name>
<dbReference type="Pfam" id="PF09133">
    <property type="entry name" value="SANTA"/>
    <property type="match status" value="1"/>
</dbReference>
<feature type="domain" description="SANTA" evidence="1">
    <location>
        <begin position="209"/>
        <end position="266"/>
    </location>
</feature>
<sequence length="1149" mass="132151">MTHMTEVNFADLQMEERYKKLERTLKLASLRSENSKKDTLRPISPSISSINAETFDSTATIPSLQVSKIGSEVVSSSNNLRNIQLKTKNINNNHRMIVTSTAKKFNKENNCSEDRIMMPPPNVDRHFCSFKMSNSTAIHSAVKSSLQTKCYSSDIDTESPRKRANYRFTNEDRKCNESFNPLLIRCDSLQNSNVRMFTKWKVMLNEQNHGKIAWSKPIVRRLTSNKVESVFKHLYQLQGNLVDDEYELPEYVRGKFHSGFPDDWKNVYQVWRSFVQQGCSVTFRWPTSIADSDDDFTSIITDICTDSRNPKDLKFHKESYASEAAVDSDCTYNDLQIRQKQSLSSCNCQKSDSFTQTNLSIGNTSRAKTNIHSLVNQYNNDKENYEQQGDVNLNCSYNETVSNSLKDKLNVIVNNLTDKNCPQEYIRKIIEIFDCLKYVVSYRAIKEDGSNIKDSKLKTNEYMIEGQYNKINDKSQDYVESESISLHNSISNRVDYSMSLQKKRTFTEMTGNDDINTSDTESEIYAGVRKIPIERIIQQKETLLNPCKRKMRKKMYQKHDAIKKQNVSNVLPIMSNHNNGSYIKTANSEGINDINFNDSNVSDIEDERNHLERKKYINSKNEDIILVDSKNKDTHKIQKHCIQQNSTDAQSIQYLHDSYEITKNNECGIDMTEKYNNKMTEANSYIQGNTQESNRYMNDRCQNHSPCQQREKLLFDSRSTTIERTKPVIIDSIPVNINDKAIRELNEKAKNKSLTDKKSPKASTNSLLDSNQCSEDCVKSQSSNIDSIVPKKLLRDNLNVSRDNEASNSCKPKLLSAWTPRVLHKSGLHLIFEGKLLNEVGHVINRKFQTDVISRRVSQKVVETVHHEFYQLIGDLNDTKHVVPKKLVNRCRYGCPTNIEQFCKMWKSLENANVNDSINATENCNTTSVDSINVGVSSKGRKIIPPLSYWTGERVVLKDNSPVYNPGTSKDPLIIFSPETVTKSKDVKTGKQRNERIKKNISGTKNNIRTVKRNKSKRYIMKNKRQEELESSDSSDDENISRYKFSHFFFFCSLWQNQNHSKNITNKCDTESINVENLLKSHTNLVTTEPTVKKSKVRKDIELNTSLSSPFKQLPRSQSSAGKYDVVYTYYKDILDKDDILSDDQVSHV</sequence>
<keyword evidence="3" id="KW-1185">Reference proteome</keyword>
<dbReference type="EMBL" id="WNWW01000353">
    <property type="protein sequence ID" value="KAF3425871.1"/>
    <property type="molecule type" value="Genomic_DNA"/>
</dbReference>
<evidence type="ECO:0000313" key="3">
    <source>
        <dbReference type="Proteomes" id="UP000655588"/>
    </source>
</evidence>
<proteinExistence type="predicted"/>
<comment type="caution">
    <text evidence="2">The sequence shown here is derived from an EMBL/GenBank/DDBJ whole genome shotgun (WGS) entry which is preliminary data.</text>
</comment>
<protein>
    <recommendedName>
        <fullName evidence="1">SANTA domain-containing protein</fullName>
    </recommendedName>
</protein>
<evidence type="ECO:0000259" key="1">
    <source>
        <dbReference type="Pfam" id="PF09133"/>
    </source>
</evidence>
<dbReference type="Proteomes" id="UP000655588">
    <property type="component" value="Unassembled WGS sequence"/>
</dbReference>
<dbReference type="InterPro" id="IPR015216">
    <property type="entry name" value="SANTA"/>
</dbReference>